<dbReference type="OrthoDB" id="1446393at2"/>
<evidence type="ECO:0000313" key="1">
    <source>
        <dbReference type="EMBL" id="AZI32871.1"/>
    </source>
</evidence>
<dbReference type="AlphaFoldDB" id="A0A3G8XW04"/>
<dbReference type="EMBL" id="CP034159">
    <property type="protein sequence ID" value="AZI32871.1"/>
    <property type="molecule type" value="Genomic_DNA"/>
</dbReference>
<accession>A0A3G8XW04</accession>
<sequence>MKKITILILTFILVACSTKKNTLESNNKNGNFVINKDSVSIITPYIEIKERSNFSFIEHPDKRKNLTDFTIQTLESEYPNAEYIEIPFLFKDYRTINSSLERGISYKTENAPTELLTDKYENSIFISINGYFGDINRGVMMLYVIDNKNKKWKMIERYVYDNSPLETDKTKKRILKSLEKLK</sequence>
<dbReference type="RefSeq" id="WP_125023764.1">
    <property type="nucleotide sequence ID" value="NZ_CP034159.1"/>
</dbReference>
<dbReference type="Proteomes" id="UP000270185">
    <property type="component" value="Chromosome"/>
</dbReference>
<protein>
    <submittedName>
        <fullName evidence="1">Uncharacterized protein</fullName>
    </submittedName>
</protein>
<organism evidence="1 2">
    <name type="scientific">Kaistella carnis</name>
    <dbReference type="NCBI Taxonomy" id="1241979"/>
    <lineage>
        <taxon>Bacteria</taxon>
        <taxon>Pseudomonadati</taxon>
        <taxon>Bacteroidota</taxon>
        <taxon>Flavobacteriia</taxon>
        <taxon>Flavobacteriales</taxon>
        <taxon>Weeksellaceae</taxon>
        <taxon>Chryseobacterium group</taxon>
        <taxon>Kaistella</taxon>
    </lineage>
</organism>
<evidence type="ECO:0000313" key="2">
    <source>
        <dbReference type="Proteomes" id="UP000270185"/>
    </source>
</evidence>
<keyword evidence="2" id="KW-1185">Reference proteome</keyword>
<dbReference type="KEGG" id="ccas:EIB73_06580"/>
<dbReference type="PROSITE" id="PS51257">
    <property type="entry name" value="PROKAR_LIPOPROTEIN"/>
    <property type="match status" value="1"/>
</dbReference>
<name>A0A3G8XW04_9FLAO</name>
<proteinExistence type="predicted"/>
<reference evidence="2" key="1">
    <citation type="submission" date="2018-11" db="EMBL/GenBank/DDBJ databases">
        <title>Proposal to divide the Flavobacteriaceae and reorganize its genera based on Amino Acid Identity values calculated from whole genome sequences.</title>
        <authorList>
            <person name="Nicholson A.C."/>
            <person name="Gulvik C.A."/>
            <person name="Whitney A.M."/>
            <person name="Humrighouse B.W."/>
            <person name="Bell M."/>
            <person name="Holmes B."/>
            <person name="Steigerwalt A.G."/>
            <person name="Villarma A."/>
            <person name="Sheth M."/>
            <person name="Batra D."/>
            <person name="Pryor J."/>
            <person name="Bernardet J.-F."/>
            <person name="Hugo C."/>
            <person name="Kampfer P."/>
            <person name="Newman J.D."/>
            <person name="McQuiston J.R."/>
        </authorList>
    </citation>
    <scope>NUCLEOTIDE SEQUENCE [LARGE SCALE GENOMIC DNA]</scope>
    <source>
        <strain evidence="2">G0081</strain>
    </source>
</reference>
<gene>
    <name evidence="1" type="ORF">EIB73_06580</name>
</gene>